<evidence type="ECO:0000256" key="4">
    <source>
        <dbReference type="ARBA" id="ARBA00022729"/>
    </source>
</evidence>
<evidence type="ECO:0000313" key="10">
    <source>
        <dbReference type="EMBL" id="MBB5660643.1"/>
    </source>
</evidence>
<evidence type="ECO:0000259" key="9">
    <source>
        <dbReference type="Pfam" id="PF03918"/>
    </source>
</evidence>
<dbReference type="Pfam" id="PF03918">
    <property type="entry name" value="CcmH"/>
    <property type="match status" value="1"/>
</dbReference>
<feature type="chain" id="PRO_5031607804" description="Cytochrome c-type biogenesis protein" evidence="7">
    <location>
        <begin position="20"/>
        <end position="175"/>
    </location>
</feature>
<feature type="domain" description="CcmH/CycL/Ccl2/NrfF N-terminal" evidence="9">
    <location>
        <begin position="10"/>
        <end position="153"/>
    </location>
</feature>
<evidence type="ECO:0000256" key="2">
    <source>
        <dbReference type="ARBA" id="ARBA00022617"/>
    </source>
</evidence>
<keyword evidence="6 7" id="KW-0408">Iron</keyword>
<accession>A0A7W9A3Q5</accession>
<dbReference type="InterPro" id="IPR005616">
    <property type="entry name" value="CcmH/CycL/Ccl2/NrfF_N"/>
</dbReference>
<evidence type="ECO:0000256" key="5">
    <source>
        <dbReference type="ARBA" id="ARBA00022748"/>
    </source>
</evidence>
<evidence type="ECO:0000313" key="11">
    <source>
        <dbReference type="Proteomes" id="UP000548978"/>
    </source>
</evidence>
<evidence type="ECO:0000256" key="7">
    <source>
        <dbReference type="RuleBase" id="RU364112"/>
    </source>
</evidence>
<organism evidence="10 11">
    <name type="scientific">Brevundimonas halotolerans</name>
    <dbReference type="NCBI Taxonomy" id="69670"/>
    <lineage>
        <taxon>Bacteria</taxon>
        <taxon>Pseudomonadati</taxon>
        <taxon>Pseudomonadota</taxon>
        <taxon>Alphaproteobacteria</taxon>
        <taxon>Caulobacterales</taxon>
        <taxon>Caulobacteraceae</taxon>
        <taxon>Brevundimonas</taxon>
    </lineage>
</organism>
<evidence type="ECO:0000256" key="6">
    <source>
        <dbReference type="ARBA" id="ARBA00023004"/>
    </source>
</evidence>
<evidence type="ECO:0000256" key="3">
    <source>
        <dbReference type="ARBA" id="ARBA00022723"/>
    </source>
</evidence>
<protein>
    <recommendedName>
        <fullName evidence="7">Cytochrome c-type biogenesis protein</fullName>
    </recommendedName>
</protein>
<dbReference type="OrthoDB" id="9804975at2"/>
<dbReference type="CDD" id="cd16378">
    <property type="entry name" value="CcmH_N"/>
    <property type="match status" value="1"/>
</dbReference>
<dbReference type="GO" id="GO:0005886">
    <property type="term" value="C:plasma membrane"/>
    <property type="evidence" value="ECO:0007669"/>
    <property type="project" value="TreeGrafter"/>
</dbReference>
<evidence type="ECO:0000256" key="8">
    <source>
        <dbReference type="SAM" id="MobiDB-lite"/>
    </source>
</evidence>
<dbReference type="PANTHER" id="PTHR47870:SF1">
    <property type="entry name" value="CYTOCHROME C-TYPE BIOGENESIS PROTEIN CCMH"/>
    <property type="match status" value="1"/>
</dbReference>
<dbReference type="GO" id="GO:0017004">
    <property type="term" value="P:cytochrome complex assembly"/>
    <property type="evidence" value="ECO:0007669"/>
    <property type="project" value="UniProtKB-KW"/>
</dbReference>
<dbReference type="InterPro" id="IPR038297">
    <property type="entry name" value="CcmH/CycL/NrfF/Ccl2_sf"/>
</dbReference>
<comment type="similarity">
    <text evidence="1 7">Belongs to the CcmH/CycL/Ccl2/NrfF family.</text>
</comment>
<name>A0A7W9A3Q5_9CAUL</name>
<keyword evidence="7" id="KW-0472">Membrane</keyword>
<dbReference type="Proteomes" id="UP000548978">
    <property type="component" value="Unassembled WGS sequence"/>
</dbReference>
<dbReference type="RefSeq" id="WP_123287812.1">
    <property type="nucleotide sequence ID" value="NZ_JACIJB010000004.1"/>
</dbReference>
<dbReference type="InterPro" id="IPR051263">
    <property type="entry name" value="C-type_cytochrome_biogenesis"/>
</dbReference>
<keyword evidence="5" id="KW-0201">Cytochrome c-type biogenesis</keyword>
<dbReference type="PANTHER" id="PTHR47870">
    <property type="entry name" value="CYTOCHROME C-TYPE BIOGENESIS PROTEIN CCMH"/>
    <property type="match status" value="1"/>
</dbReference>
<gene>
    <name evidence="10" type="ORF">FHS65_001389</name>
</gene>
<dbReference type="Gene3D" id="1.10.8.640">
    <property type="entry name" value="Cytochrome C biogenesis protein"/>
    <property type="match status" value="1"/>
</dbReference>
<feature type="transmembrane region" description="Helical" evidence="7">
    <location>
        <begin position="107"/>
        <end position="128"/>
    </location>
</feature>
<keyword evidence="11" id="KW-1185">Reference proteome</keyword>
<comment type="caution">
    <text evidence="10">The sequence shown here is derived from an EMBL/GenBank/DDBJ whole genome shotgun (WGS) entry which is preliminary data.</text>
</comment>
<comment type="function">
    <text evidence="7">Possible subunit of a heme lyase.</text>
</comment>
<keyword evidence="7" id="KW-1133">Transmembrane helix</keyword>
<proteinExistence type="inferred from homology"/>
<reference evidence="10 11" key="1">
    <citation type="submission" date="2020-08" db="EMBL/GenBank/DDBJ databases">
        <title>Genomic Encyclopedia of Type Strains, Phase IV (KMG-IV): sequencing the most valuable type-strain genomes for metagenomic binning, comparative biology and taxonomic classification.</title>
        <authorList>
            <person name="Goeker M."/>
        </authorList>
    </citation>
    <scope>NUCLEOTIDE SEQUENCE [LARGE SCALE GENOMIC DNA]</scope>
    <source>
        <strain evidence="10 11">DSM 24448</strain>
    </source>
</reference>
<sequence length="175" mass="19067">MRRLLILAMMLGLAGPALAQEPPATPDRPLANAEQEARAQALFEDIRCVVCQHESIADSPAGVASDMRRWVRDRIAEGQTDTEVRDGLVARYGDYVLFTPPVRLGTLLLWGLPLVLVLGGAGVLVWFARRRSGQIEPDADLTTAERTRVDNLLKAARTGPEDDATLPPKTRDGTS</sequence>
<keyword evidence="3 7" id="KW-0479">Metal-binding</keyword>
<feature type="signal peptide" evidence="7">
    <location>
        <begin position="1"/>
        <end position="19"/>
    </location>
</feature>
<dbReference type="EMBL" id="JACIJB010000004">
    <property type="protein sequence ID" value="MBB5660643.1"/>
    <property type="molecule type" value="Genomic_DNA"/>
</dbReference>
<feature type="region of interest" description="Disordered" evidence="8">
    <location>
        <begin position="153"/>
        <end position="175"/>
    </location>
</feature>
<keyword evidence="7" id="KW-0812">Transmembrane</keyword>
<dbReference type="GO" id="GO:0046872">
    <property type="term" value="F:metal ion binding"/>
    <property type="evidence" value="ECO:0007669"/>
    <property type="project" value="UniProtKB-KW"/>
</dbReference>
<dbReference type="AlphaFoldDB" id="A0A7W9A3Q5"/>
<keyword evidence="4 7" id="KW-0732">Signal</keyword>
<evidence type="ECO:0000256" key="1">
    <source>
        <dbReference type="ARBA" id="ARBA00010342"/>
    </source>
</evidence>
<keyword evidence="2 7" id="KW-0349">Heme</keyword>